<feature type="non-terminal residue" evidence="1">
    <location>
        <position position="1"/>
    </location>
</feature>
<organism evidence="1 2">
    <name type="scientific">Racocetra persica</name>
    <dbReference type="NCBI Taxonomy" id="160502"/>
    <lineage>
        <taxon>Eukaryota</taxon>
        <taxon>Fungi</taxon>
        <taxon>Fungi incertae sedis</taxon>
        <taxon>Mucoromycota</taxon>
        <taxon>Glomeromycotina</taxon>
        <taxon>Glomeromycetes</taxon>
        <taxon>Diversisporales</taxon>
        <taxon>Gigasporaceae</taxon>
        <taxon>Racocetra</taxon>
    </lineage>
</organism>
<accession>A0ACA9SXL7</accession>
<feature type="non-terminal residue" evidence="1">
    <location>
        <position position="49"/>
    </location>
</feature>
<reference evidence="1" key="1">
    <citation type="submission" date="2021-06" db="EMBL/GenBank/DDBJ databases">
        <authorList>
            <person name="Kallberg Y."/>
            <person name="Tangrot J."/>
            <person name="Rosling A."/>
        </authorList>
    </citation>
    <scope>NUCLEOTIDE SEQUENCE</scope>
    <source>
        <strain evidence="1">MA461A</strain>
    </source>
</reference>
<comment type="caution">
    <text evidence="1">The sequence shown here is derived from an EMBL/GenBank/DDBJ whole genome shotgun (WGS) entry which is preliminary data.</text>
</comment>
<proteinExistence type="predicted"/>
<name>A0ACA9SXL7_9GLOM</name>
<evidence type="ECO:0000313" key="2">
    <source>
        <dbReference type="Proteomes" id="UP000789920"/>
    </source>
</evidence>
<dbReference type="Proteomes" id="UP000789920">
    <property type="component" value="Unassembled WGS sequence"/>
</dbReference>
<evidence type="ECO:0000313" key="1">
    <source>
        <dbReference type="EMBL" id="CAG8849830.1"/>
    </source>
</evidence>
<gene>
    <name evidence="1" type="ORF">RPERSI_LOCUS35790</name>
</gene>
<sequence>NFDNKGKGKEIVAGRSSKDLDNSSAAFDNKGKGKEIVARGSSKDLDNSS</sequence>
<protein>
    <submittedName>
        <fullName evidence="1">23289_t:CDS:1</fullName>
    </submittedName>
</protein>
<keyword evidence="2" id="KW-1185">Reference proteome</keyword>
<dbReference type="EMBL" id="CAJVQC010167587">
    <property type="protein sequence ID" value="CAG8849830.1"/>
    <property type="molecule type" value="Genomic_DNA"/>
</dbReference>